<reference evidence="3 4" key="1">
    <citation type="journal article" date="2016" name="Mol. Biol. Evol.">
        <title>Comparative Genomics of Early-Diverging Mushroom-Forming Fungi Provides Insights into the Origins of Lignocellulose Decay Capabilities.</title>
        <authorList>
            <person name="Nagy L.G."/>
            <person name="Riley R."/>
            <person name="Tritt A."/>
            <person name="Adam C."/>
            <person name="Daum C."/>
            <person name="Floudas D."/>
            <person name="Sun H."/>
            <person name="Yadav J.S."/>
            <person name="Pangilinan J."/>
            <person name="Larsson K.H."/>
            <person name="Matsuura K."/>
            <person name="Barry K."/>
            <person name="Labutti K."/>
            <person name="Kuo R."/>
            <person name="Ohm R.A."/>
            <person name="Bhattacharya S.S."/>
            <person name="Shirouzu T."/>
            <person name="Yoshinaga Y."/>
            <person name="Martin F.M."/>
            <person name="Grigoriev I.V."/>
            <person name="Hibbett D.S."/>
        </authorList>
    </citation>
    <scope>NUCLEOTIDE SEQUENCE [LARGE SCALE GENOMIC DNA]</scope>
    <source>
        <strain evidence="3 4">HHB12029</strain>
    </source>
</reference>
<dbReference type="STRING" id="1314781.A0A165MJ49"/>
<feature type="compositionally biased region" description="Low complexity" evidence="1">
    <location>
        <begin position="201"/>
        <end position="226"/>
    </location>
</feature>
<evidence type="ECO:0000313" key="4">
    <source>
        <dbReference type="Proteomes" id="UP000077266"/>
    </source>
</evidence>
<name>A0A165MJ49_EXIGL</name>
<evidence type="ECO:0000259" key="2">
    <source>
        <dbReference type="Pfam" id="PF20149"/>
    </source>
</evidence>
<feature type="region of interest" description="Disordered" evidence="1">
    <location>
        <begin position="1"/>
        <end position="242"/>
    </location>
</feature>
<feature type="domain" description="DUF6532" evidence="2">
    <location>
        <begin position="252"/>
        <end position="465"/>
    </location>
</feature>
<dbReference type="Pfam" id="PF20149">
    <property type="entry name" value="DUF6532"/>
    <property type="match status" value="1"/>
</dbReference>
<evidence type="ECO:0000313" key="3">
    <source>
        <dbReference type="EMBL" id="KZV99340.1"/>
    </source>
</evidence>
<evidence type="ECO:0000256" key="1">
    <source>
        <dbReference type="SAM" id="MobiDB-lite"/>
    </source>
</evidence>
<organism evidence="3 4">
    <name type="scientific">Exidia glandulosa HHB12029</name>
    <dbReference type="NCBI Taxonomy" id="1314781"/>
    <lineage>
        <taxon>Eukaryota</taxon>
        <taxon>Fungi</taxon>
        <taxon>Dikarya</taxon>
        <taxon>Basidiomycota</taxon>
        <taxon>Agaricomycotina</taxon>
        <taxon>Agaricomycetes</taxon>
        <taxon>Auriculariales</taxon>
        <taxon>Exidiaceae</taxon>
        <taxon>Exidia</taxon>
    </lineage>
</organism>
<dbReference type="EMBL" id="KV425910">
    <property type="protein sequence ID" value="KZV99340.1"/>
    <property type="molecule type" value="Genomic_DNA"/>
</dbReference>
<accession>A0A165MJ49</accession>
<dbReference type="AlphaFoldDB" id="A0A165MJ49"/>
<protein>
    <recommendedName>
        <fullName evidence="2">DUF6532 domain-containing protein</fullName>
    </recommendedName>
</protein>
<feature type="compositionally biased region" description="Acidic residues" evidence="1">
    <location>
        <begin position="106"/>
        <end position="119"/>
    </location>
</feature>
<keyword evidence="4" id="KW-1185">Reference proteome</keyword>
<sequence length="517" mass="56528">MHRTKRKAPSSSAPIAVTGASPARRRGGQRSRDPSPVKKRARHDSPPKTRGRAKVIKAAPAKTTPLFLQAGASDGEEDYPDDGMAVDRDGEEPISQEIVDFVTSLNDDDAFSEDDEEDADYKMPNLAELSDDEDSISSNSGEDSENDDGGEANYVTDGKSDSGTDDGAVDEEVQGSVPRGHGLLTSSTPSRIPRGRRPSRSDPTLRTPTATTPSSATAATSYTPYANRVNPKDQSKPLLSHQSPLTRNIVKRAQQLYRAQIITKNAFPDDATRADLAAQFILEAATDLEAPSRIARFQDDPTYQENTVKMVKRTDTQVRGEGVSAAREMVGAAYGLGPGLGNPDQVKRYVELLLANGNFVYRELETEDFDERTTVVKARSGPYRNPVIATLIQQEWFNSHEQMAVSDITTSLFNPIPLPVIAIAATALQCALRDWTTGVRVKSAAEFSSDEWSSIYAGHLRELTHMLEQKPREVDAWTRKLWRDCWSTTSQSLAGNTAATSFISAAELDDFADVFDN</sequence>
<gene>
    <name evidence="3" type="ORF">EXIGLDRAFT_762643</name>
</gene>
<dbReference type="Proteomes" id="UP000077266">
    <property type="component" value="Unassembled WGS sequence"/>
</dbReference>
<dbReference type="InterPro" id="IPR045341">
    <property type="entry name" value="DUF6532"/>
</dbReference>
<dbReference type="OrthoDB" id="3257342at2759"/>
<dbReference type="InParanoid" id="A0A165MJ49"/>
<feature type="compositionally biased region" description="Acidic residues" evidence="1">
    <location>
        <begin position="163"/>
        <end position="173"/>
    </location>
</feature>
<proteinExistence type="predicted"/>